<feature type="region of interest" description="Disordered" evidence="2">
    <location>
        <begin position="860"/>
        <end position="925"/>
    </location>
</feature>
<feature type="compositionally biased region" description="Acidic residues" evidence="2">
    <location>
        <begin position="622"/>
        <end position="633"/>
    </location>
</feature>
<feature type="compositionally biased region" description="Basic and acidic residues" evidence="2">
    <location>
        <begin position="746"/>
        <end position="758"/>
    </location>
</feature>
<feature type="compositionally biased region" description="Polar residues" evidence="2">
    <location>
        <begin position="49"/>
        <end position="61"/>
    </location>
</feature>
<feature type="compositionally biased region" description="Low complexity" evidence="2">
    <location>
        <begin position="142"/>
        <end position="158"/>
    </location>
</feature>
<sequence length="925" mass="101751">MSRVRFNLEPEMREKLEKKPPRPRSASNSSRTSSIASTNATKTARRSAISGNKNTISSGTSKLAKRESTKSSMRPKTAPAPPQRTTSKLSAEPAEPVPPKLPEKQTPAKCQALASGTSQLKKPTSLPLKSTRVKKETKEKMTASTRMSAESSSMSSSRIKPPTFKTGIESPTAKAASEVPHGTRLPYVSASKSESRIAPAAPAPASTSSQQIVRRLSQSSTTKPLNLKKPKLLKEAVSINDESTVKKTAPPPLPQRSTSTSDKSPEPPTKSLPMSPRNAPKGEGKSKIASTFSKLSQMSPKFGRKQMKVAKSQLDIKPENSAVPKKEQKQAGSERRSIGNLFSPKVPKKLSSQFPASSPKVKENIPEVDKGDPQVNPELIDIESPSSEVPPELPPKNSYPLDETTNRARPKSLILVQKERKPSSSSSIASNMARNPSLSSKISIIDLVNDEMVVDEEIDLNFSAIKCTKETIEEGSDRPDTSASSCLSDTKSFIKESSVKNGDINEYLEDDEDDDCFKSATSPTASDTASQISLMVESIQSNIARTKSYEALKDAQSFTRSPRARPRPRPNSLFCSYTTPRISESGEMDLDDVTVDDPALNAVRRAMERSDLLQRLERWDPDDFSSPDEEVLTDEISCSSSSTSPRSPTGDPEMERKRQGSSKVAARLAKTKSLSIHEEKIAIQAENSSDSSCSILPRPSHSILREKKSPLRRLISTPPESVHSDTTYERKSLLPNRSQQRRSFHAKRDFNSLRKTESHNPTISPSVRYPYYQSMPRNYGRSFSSQNLKGENDAALYKGSRVSLYSNPEDREEIFRLRNYLESYESKISQLQEQINSKERQLKQNQTVCAAFEQQLQKFRITSPESKSGEEKDVAITEATAVETSEAKDETPVSSPANDKVVPAESMTSISSHASNSSGNSFDEL</sequence>
<proteinExistence type="predicted"/>
<dbReference type="InParanoid" id="E4XVD7"/>
<feature type="compositionally biased region" description="Low complexity" evidence="2">
    <location>
        <begin position="637"/>
        <end position="649"/>
    </location>
</feature>
<feature type="compositionally biased region" description="Low complexity" evidence="2">
    <location>
        <begin position="24"/>
        <end position="41"/>
    </location>
</feature>
<feature type="region of interest" description="Disordered" evidence="2">
    <location>
        <begin position="554"/>
        <end position="577"/>
    </location>
</feature>
<keyword evidence="4" id="KW-1185">Reference proteome</keyword>
<feature type="non-terminal residue" evidence="3">
    <location>
        <position position="925"/>
    </location>
</feature>
<feature type="coiled-coil region" evidence="1">
    <location>
        <begin position="814"/>
        <end position="848"/>
    </location>
</feature>
<evidence type="ECO:0000313" key="3">
    <source>
        <dbReference type="EMBL" id="CBY13655.1"/>
    </source>
</evidence>
<feature type="region of interest" description="Disordered" evidence="2">
    <location>
        <begin position="1"/>
        <end position="434"/>
    </location>
</feature>
<feature type="region of interest" description="Disordered" evidence="2">
    <location>
        <begin position="619"/>
        <end position="671"/>
    </location>
</feature>
<dbReference type="EMBL" id="FN653209">
    <property type="protein sequence ID" value="CBY13655.1"/>
    <property type="molecule type" value="Genomic_DNA"/>
</dbReference>
<evidence type="ECO:0000256" key="1">
    <source>
        <dbReference type="SAM" id="Coils"/>
    </source>
</evidence>
<protein>
    <submittedName>
        <fullName evidence="3">Uncharacterized protein</fullName>
    </submittedName>
</protein>
<accession>E4XVD7</accession>
<feature type="compositionally biased region" description="Basic and acidic residues" evidence="2">
    <location>
        <begin position="360"/>
        <end position="372"/>
    </location>
</feature>
<dbReference type="AlphaFoldDB" id="E4XVD7"/>
<keyword evidence="1" id="KW-0175">Coiled coil</keyword>
<evidence type="ECO:0000256" key="2">
    <source>
        <dbReference type="SAM" id="MobiDB-lite"/>
    </source>
</evidence>
<feature type="region of interest" description="Disordered" evidence="2">
    <location>
        <begin position="707"/>
        <end position="769"/>
    </location>
</feature>
<feature type="compositionally biased region" description="Basic and acidic residues" evidence="2">
    <location>
        <begin position="1"/>
        <end position="20"/>
    </location>
</feature>
<feature type="compositionally biased region" description="Basic and acidic residues" evidence="2">
    <location>
        <begin position="314"/>
        <end position="337"/>
    </location>
</feature>
<name>E4XVD7_OIKDI</name>
<feature type="compositionally biased region" description="Polar residues" evidence="2">
    <location>
        <begin position="288"/>
        <end position="299"/>
    </location>
</feature>
<reference evidence="3" key="1">
    <citation type="journal article" date="2010" name="Science">
        <title>Plasticity of animal genome architecture unmasked by rapid evolution of a pelagic tunicate.</title>
        <authorList>
            <person name="Denoeud F."/>
            <person name="Henriet S."/>
            <person name="Mungpakdee S."/>
            <person name="Aury J.M."/>
            <person name="Da Silva C."/>
            <person name="Brinkmann H."/>
            <person name="Mikhaleva J."/>
            <person name="Olsen L.C."/>
            <person name="Jubin C."/>
            <person name="Canestro C."/>
            <person name="Bouquet J.M."/>
            <person name="Danks G."/>
            <person name="Poulain J."/>
            <person name="Campsteijn C."/>
            <person name="Adamski M."/>
            <person name="Cross I."/>
            <person name="Yadetie F."/>
            <person name="Muffato M."/>
            <person name="Louis A."/>
            <person name="Butcher S."/>
            <person name="Tsagkogeorga G."/>
            <person name="Konrad A."/>
            <person name="Singh S."/>
            <person name="Jensen M.F."/>
            <person name="Cong E.H."/>
            <person name="Eikeseth-Otteraa H."/>
            <person name="Noel B."/>
            <person name="Anthouard V."/>
            <person name="Porcel B.M."/>
            <person name="Kachouri-Lafond R."/>
            <person name="Nishino A."/>
            <person name="Ugolini M."/>
            <person name="Chourrout P."/>
            <person name="Nishida H."/>
            <person name="Aasland R."/>
            <person name="Huzurbazar S."/>
            <person name="Westhof E."/>
            <person name="Delsuc F."/>
            <person name="Lehrach H."/>
            <person name="Reinhardt R."/>
            <person name="Weissenbach J."/>
            <person name="Roy S.W."/>
            <person name="Artiguenave F."/>
            <person name="Postlethwait J.H."/>
            <person name="Manak J.R."/>
            <person name="Thompson E.M."/>
            <person name="Jaillon O."/>
            <person name="Du Pasquier L."/>
            <person name="Boudinot P."/>
            <person name="Liberles D.A."/>
            <person name="Volff J.N."/>
            <person name="Philippe H."/>
            <person name="Lenhard B."/>
            <person name="Roest Crollius H."/>
            <person name="Wincker P."/>
            <person name="Chourrout D."/>
        </authorList>
    </citation>
    <scope>NUCLEOTIDE SEQUENCE [LARGE SCALE GENOMIC DNA]</scope>
</reference>
<feature type="compositionally biased region" description="Polar residues" evidence="2">
    <location>
        <begin position="206"/>
        <end position="222"/>
    </location>
</feature>
<organism evidence="3">
    <name type="scientific">Oikopleura dioica</name>
    <name type="common">Tunicate</name>
    <dbReference type="NCBI Taxonomy" id="34765"/>
    <lineage>
        <taxon>Eukaryota</taxon>
        <taxon>Metazoa</taxon>
        <taxon>Chordata</taxon>
        <taxon>Tunicata</taxon>
        <taxon>Appendicularia</taxon>
        <taxon>Copelata</taxon>
        <taxon>Oikopleuridae</taxon>
        <taxon>Oikopleura</taxon>
    </lineage>
</organism>
<feature type="compositionally biased region" description="Basic and acidic residues" evidence="2">
    <location>
        <begin position="722"/>
        <end position="732"/>
    </location>
</feature>
<evidence type="ECO:0000313" key="4">
    <source>
        <dbReference type="Proteomes" id="UP000001307"/>
    </source>
</evidence>
<dbReference type="Proteomes" id="UP000001307">
    <property type="component" value="Unassembled WGS sequence"/>
</dbReference>
<feature type="compositionally biased region" description="Low complexity" evidence="2">
    <location>
        <begin position="906"/>
        <end position="925"/>
    </location>
</feature>
<gene>
    <name evidence="3" type="ORF">GSOID_T00005466001</name>
</gene>